<evidence type="ECO:0000313" key="2">
    <source>
        <dbReference type="Proteomes" id="UP000250642"/>
    </source>
</evidence>
<evidence type="ECO:0000313" key="1">
    <source>
        <dbReference type="EMBL" id="RAW16193.1"/>
    </source>
</evidence>
<sequence>MINIGITAFFQTSTVILIQISDQHKRPFVYIYEKMLERKKATDITLSVAFLYIKSMRIALLWR</sequence>
<protein>
    <submittedName>
        <fullName evidence="1">Uncharacterized protein</fullName>
    </submittedName>
</protein>
<name>A0A329QVP6_9BACL</name>
<reference evidence="1 2" key="1">
    <citation type="submission" date="2018-04" db="EMBL/GenBank/DDBJ databases">
        <title>Paenibacillus taichungensis Genome sequencing and assembly.</title>
        <authorList>
            <person name="Xu J."/>
            <person name="Rensing C."/>
            <person name="Mazhar H.S."/>
        </authorList>
    </citation>
    <scope>NUCLEOTIDE SEQUENCE [LARGE SCALE GENOMIC DNA]</scope>
    <source>
        <strain evidence="1 2">NC1</strain>
    </source>
</reference>
<dbReference type="EMBL" id="QEVW01000006">
    <property type="protein sequence ID" value="RAW16193.1"/>
    <property type="molecule type" value="Genomic_DNA"/>
</dbReference>
<dbReference type="Proteomes" id="UP000250642">
    <property type="component" value="Unassembled WGS sequence"/>
</dbReference>
<accession>A0A329QVP6</accession>
<organism evidence="1 2">
    <name type="scientific">Paenibacillus taichungensis</name>
    <dbReference type="NCBI Taxonomy" id="484184"/>
    <lineage>
        <taxon>Bacteria</taxon>
        <taxon>Bacillati</taxon>
        <taxon>Bacillota</taxon>
        <taxon>Bacilli</taxon>
        <taxon>Bacillales</taxon>
        <taxon>Paenibacillaceae</taxon>
        <taxon>Paenibacillus</taxon>
    </lineage>
</organism>
<comment type="caution">
    <text evidence="1">The sequence shown here is derived from an EMBL/GenBank/DDBJ whole genome shotgun (WGS) entry which is preliminary data.</text>
</comment>
<dbReference type="AlphaFoldDB" id="A0A329QVP6"/>
<proteinExistence type="predicted"/>
<gene>
    <name evidence="1" type="ORF">DC345_12025</name>
</gene>